<evidence type="ECO:0000313" key="2">
    <source>
        <dbReference type="Proteomes" id="UP000516369"/>
    </source>
</evidence>
<dbReference type="InterPro" id="IPR002514">
    <property type="entry name" value="Transposase_8"/>
</dbReference>
<accession>A0A7H1N077</accession>
<proteinExistence type="predicted"/>
<gene>
    <name evidence="1" type="primary">tnpB</name>
    <name evidence="1" type="ORF">HQ394_06815</name>
</gene>
<dbReference type="PANTHER" id="PTHR36455">
    <property type="match status" value="1"/>
</dbReference>
<dbReference type="InterPro" id="IPR010921">
    <property type="entry name" value="Trp_repressor/repl_initiator"/>
</dbReference>
<sequence length="244" mass="26622">MPINWQSARQGEVLPWGERRRRWSWEEKARIVAESFAPDAVASAVARRHGLHRNQLYAWRKELRQAAEAATADAVPLDFVPVVVSEGRCPAGSPAIEIELAGARVAGVAGRRSGAPGGRAPDAEGARMIVPPSGVRVLVATRPVDFRCGADRLASIVQTALGHDPFSGTIYVFRCKRSDRLKLLVWDGSGLVMVWKRLEAGVFRWPPVTGGVMRLSAAQLAALLDGLDWSRMHAPRLGRPKKAQ</sequence>
<organism evidence="1 2">
    <name type="scientific">Defluviicoccus vanus</name>
    <dbReference type="NCBI Taxonomy" id="111831"/>
    <lineage>
        <taxon>Bacteria</taxon>
        <taxon>Pseudomonadati</taxon>
        <taxon>Pseudomonadota</taxon>
        <taxon>Alphaproteobacteria</taxon>
        <taxon>Rhodospirillales</taxon>
        <taxon>Rhodospirillaceae</taxon>
        <taxon>Defluviicoccus</taxon>
    </lineage>
</organism>
<dbReference type="GO" id="GO:0006313">
    <property type="term" value="P:DNA transposition"/>
    <property type="evidence" value="ECO:0007669"/>
    <property type="project" value="InterPro"/>
</dbReference>
<name>A0A7H1N077_9PROT</name>
<dbReference type="PANTHER" id="PTHR36455:SF1">
    <property type="entry name" value="BLR8292 PROTEIN"/>
    <property type="match status" value="1"/>
</dbReference>
<protein>
    <submittedName>
        <fullName evidence="1">IS66 family insertion sequence element accessory protein TnpB</fullName>
    </submittedName>
</protein>
<dbReference type="GO" id="GO:0004803">
    <property type="term" value="F:transposase activity"/>
    <property type="evidence" value="ECO:0007669"/>
    <property type="project" value="InterPro"/>
</dbReference>
<dbReference type="NCBIfam" id="NF033819">
    <property type="entry name" value="IS66_TnpB"/>
    <property type="match status" value="1"/>
</dbReference>
<dbReference type="KEGG" id="dvn:HQ394_06815"/>
<reference evidence="1 2" key="1">
    <citation type="submission" date="2020-05" db="EMBL/GenBank/DDBJ databases">
        <title>Complete closed genome sequence of Defluviicoccus vanus.</title>
        <authorList>
            <person name="Bessarab I."/>
            <person name="Arumugam K."/>
            <person name="Maszenan A.M."/>
            <person name="Seviour R.J."/>
            <person name="Williams R.B."/>
        </authorList>
    </citation>
    <scope>NUCLEOTIDE SEQUENCE [LARGE SCALE GENOMIC DNA]</scope>
    <source>
        <strain evidence="1 2">Ben 114</strain>
    </source>
</reference>
<dbReference type="NCBIfam" id="NF047595">
    <property type="entry name" value="IS66_ISRel24_TnpA"/>
    <property type="match status" value="1"/>
</dbReference>
<dbReference type="SUPFAM" id="SSF48295">
    <property type="entry name" value="TrpR-like"/>
    <property type="match status" value="1"/>
</dbReference>
<dbReference type="Pfam" id="PF05717">
    <property type="entry name" value="TnpB_IS66"/>
    <property type="match status" value="1"/>
</dbReference>
<evidence type="ECO:0000313" key="1">
    <source>
        <dbReference type="EMBL" id="QNT69113.1"/>
    </source>
</evidence>
<dbReference type="GO" id="GO:0043565">
    <property type="term" value="F:sequence-specific DNA binding"/>
    <property type="evidence" value="ECO:0007669"/>
    <property type="project" value="InterPro"/>
</dbReference>
<dbReference type="Proteomes" id="UP000516369">
    <property type="component" value="Chromosome"/>
</dbReference>
<dbReference type="EMBL" id="CP053923">
    <property type="protein sequence ID" value="QNT69113.1"/>
    <property type="molecule type" value="Genomic_DNA"/>
</dbReference>
<keyword evidence="2" id="KW-1185">Reference proteome</keyword>
<dbReference type="InterPro" id="IPR008878">
    <property type="entry name" value="Transposase_IS66_Orf2"/>
</dbReference>
<dbReference type="RefSeq" id="WP_190262627.1">
    <property type="nucleotide sequence ID" value="NZ_CP053923.1"/>
</dbReference>
<dbReference type="Pfam" id="PF01527">
    <property type="entry name" value="HTH_Tnp_1"/>
    <property type="match status" value="1"/>
</dbReference>
<dbReference type="AlphaFoldDB" id="A0A7H1N077"/>